<reference evidence="2 3" key="1">
    <citation type="submission" date="2018-08" db="EMBL/GenBank/DDBJ databases">
        <title>Genomic investigation of the strawberry pathogen Phytophthora fragariae indicates pathogenicity is determined by transcriptional variation in three key races.</title>
        <authorList>
            <person name="Adams T.M."/>
            <person name="Armitage A.D."/>
            <person name="Sobczyk M.K."/>
            <person name="Bates H.J."/>
            <person name="Dunwell J.M."/>
            <person name="Nellist C.F."/>
            <person name="Harrison R.J."/>
        </authorList>
    </citation>
    <scope>NUCLEOTIDE SEQUENCE [LARGE SCALE GENOMIC DNA]</scope>
    <source>
        <strain evidence="2 3">NOV-9</strain>
    </source>
</reference>
<feature type="compositionally biased region" description="Polar residues" evidence="1">
    <location>
        <begin position="55"/>
        <end position="67"/>
    </location>
</feature>
<dbReference type="EMBL" id="QXGF01000945">
    <property type="protein sequence ID" value="KAE8934105.1"/>
    <property type="molecule type" value="Genomic_DNA"/>
</dbReference>
<evidence type="ECO:0000313" key="3">
    <source>
        <dbReference type="Proteomes" id="UP000429523"/>
    </source>
</evidence>
<comment type="caution">
    <text evidence="2">The sequence shown here is derived from an EMBL/GenBank/DDBJ whole genome shotgun (WGS) entry which is preliminary data.</text>
</comment>
<protein>
    <submittedName>
        <fullName evidence="2">Uncharacterized protein</fullName>
    </submittedName>
</protein>
<evidence type="ECO:0000313" key="2">
    <source>
        <dbReference type="EMBL" id="KAE8934105.1"/>
    </source>
</evidence>
<sequence>MSVLKCPLPVEEHEHTADTEVVLVVEQLKAGKKNAKKDKRVLPTGVPLGPMEATESGSAELTTNKSTLADAGAEGRKEAGPWRRATSCLRARISWPGRRR</sequence>
<name>A0A6A3EKU0_9STRA</name>
<feature type="region of interest" description="Disordered" evidence="1">
    <location>
        <begin position="33"/>
        <end position="83"/>
    </location>
</feature>
<evidence type="ECO:0000256" key="1">
    <source>
        <dbReference type="SAM" id="MobiDB-lite"/>
    </source>
</evidence>
<organism evidence="2 3">
    <name type="scientific">Phytophthora fragariae</name>
    <dbReference type="NCBI Taxonomy" id="53985"/>
    <lineage>
        <taxon>Eukaryota</taxon>
        <taxon>Sar</taxon>
        <taxon>Stramenopiles</taxon>
        <taxon>Oomycota</taxon>
        <taxon>Peronosporomycetes</taxon>
        <taxon>Peronosporales</taxon>
        <taxon>Peronosporaceae</taxon>
        <taxon>Phytophthora</taxon>
    </lineage>
</organism>
<dbReference type="AlphaFoldDB" id="A0A6A3EKU0"/>
<dbReference type="Proteomes" id="UP000429523">
    <property type="component" value="Unassembled WGS sequence"/>
</dbReference>
<proteinExistence type="predicted"/>
<gene>
    <name evidence="2" type="ORF">PF009_g15904</name>
</gene>
<accession>A0A6A3EKU0</accession>